<gene>
    <name evidence="1" type="ORF">FA95DRAFT_991062</name>
</gene>
<evidence type="ECO:0000313" key="2">
    <source>
        <dbReference type="Proteomes" id="UP000814033"/>
    </source>
</evidence>
<name>A0ACB8R7W2_9AGAM</name>
<dbReference type="Proteomes" id="UP000814033">
    <property type="component" value="Unassembled WGS sequence"/>
</dbReference>
<accession>A0ACB8R7W2</accession>
<sequence length="279" mass="30101">MPALERPAIHTHFTGWKMDPDDDSSVCWQMTLIDKGPVDPMDGAAHRFAFTCQDLTPPGTGGIIYAQEATCIGQPPPALVLVLVCRALIVKEPMLPSSFKLSAAFTPYADILTPLLSAIPEPFTYIIMKPEVARVLGLQSTALAEKAKEAGNRAYAQNDRAKAVAAYRTAEVMLVQVLALGHGRAELAHARRLRAVSLANCAAAYMLDGPDQDAGKALREAQEAEREDAGYIKGYLRQMRAYVALGDVAQARCALERARKWARGTDVNAIADALAALRG</sequence>
<reference evidence="1" key="2">
    <citation type="journal article" date="2022" name="New Phytol.">
        <title>Evolutionary transition to the ectomycorrhizal habit in the genomes of a hyperdiverse lineage of mushroom-forming fungi.</title>
        <authorList>
            <person name="Looney B."/>
            <person name="Miyauchi S."/>
            <person name="Morin E."/>
            <person name="Drula E."/>
            <person name="Courty P.E."/>
            <person name="Kohler A."/>
            <person name="Kuo A."/>
            <person name="LaButti K."/>
            <person name="Pangilinan J."/>
            <person name="Lipzen A."/>
            <person name="Riley R."/>
            <person name="Andreopoulos W."/>
            <person name="He G."/>
            <person name="Johnson J."/>
            <person name="Nolan M."/>
            <person name="Tritt A."/>
            <person name="Barry K.W."/>
            <person name="Grigoriev I.V."/>
            <person name="Nagy L.G."/>
            <person name="Hibbett D."/>
            <person name="Henrissat B."/>
            <person name="Matheny P.B."/>
            <person name="Labbe J."/>
            <person name="Martin F.M."/>
        </authorList>
    </citation>
    <scope>NUCLEOTIDE SEQUENCE</scope>
    <source>
        <strain evidence="1">FP105234-sp</strain>
    </source>
</reference>
<dbReference type="EMBL" id="MU276270">
    <property type="protein sequence ID" value="KAI0039726.1"/>
    <property type="molecule type" value="Genomic_DNA"/>
</dbReference>
<evidence type="ECO:0000313" key="1">
    <source>
        <dbReference type="EMBL" id="KAI0039726.1"/>
    </source>
</evidence>
<reference evidence="1" key="1">
    <citation type="submission" date="2021-02" db="EMBL/GenBank/DDBJ databases">
        <authorList>
            <consortium name="DOE Joint Genome Institute"/>
            <person name="Ahrendt S."/>
            <person name="Looney B.P."/>
            <person name="Miyauchi S."/>
            <person name="Morin E."/>
            <person name="Drula E."/>
            <person name="Courty P.E."/>
            <person name="Chicoki N."/>
            <person name="Fauchery L."/>
            <person name="Kohler A."/>
            <person name="Kuo A."/>
            <person name="Labutti K."/>
            <person name="Pangilinan J."/>
            <person name="Lipzen A."/>
            <person name="Riley R."/>
            <person name="Andreopoulos W."/>
            <person name="He G."/>
            <person name="Johnson J."/>
            <person name="Barry K.W."/>
            <person name="Grigoriev I.V."/>
            <person name="Nagy L."/>
            <person name="Hibbett D."/>
            <person name="Henrissat B."/>
            <person name="Matheny P.B."/>
            <person name="Labbe J."/>
            <person name="Martin F."/>
        </authorList>
    </citation>
    <scope>NUCLEOTIDE SEQUENCE</scope>
    <source>
        <strain evidence="1">FP105234-sp</strain>
    </source>
</reference>
<proteinExistence type="predicted"/>
<comment type="caution">
    <text evidence="1">The sequence shown here is derived from an EMBL/GenBank/DDBJ whole genome shotgun (WGS) entry which is preliminary data.</text>
</comment>
<organism evidence="1 2">
    <name type="scientific">Auriscalpium vulgare</name>
    <dbReference type="NCBI Taxonomy" id="40419"/>
    <lineage>
        <taxon>Eukaryota</taxon>
        <taxon>Fungi</taxon>
        <taxon>Dikarya</taxon>
        <taxon>Basidiomycota</taxon>
        <taxon>Agaricomycotina</taxon>
        <taxon>Agaricomycetes</taxon>
        <taxon>Russulales</taxon>
        <taxon>Auriscalpiaceae</taxon>
        <taxon>Auriscalpium</taxon>
    </lineage>
</organism>
<protein>
    <submittedName>
        <fullName evidence="1">Uncharacterized protein</fullName>
    </submittedName>
</protein>
<keyword evidence="2" id="KW-1185">Reference proteome</keyword>